<accession>A0ABU8VM76</accession>
<evidence type="ECO:0000313" key="2">
    <source>
        <dbReference type="EMBL" id="MEJ8814767.1"/>
    </source>
</evidence>
<dbReference type="InterPro" id="IPR015168">
    <property type="entry name" value="SsuA/THI5"/>
</dbReference>
<dbReference type="EMBL" id="JBBKZU010000014">
    <property type="protein sequence ID" value="MEJ8814767.1"/>
    <property type="molecule type" value="Genomic_DNA"/>
</dbReference>
<dbReference type="PANTHER" id="PTHR31528:SF15">
    <property type="entry name" value="RIBOFLAVIN-BINDING PROTEIN RIBY"/>
    <property type="match status" value="1"/>
</dbReference>
<dbReference type="InterPro" id="IPR027939">
    <property type="entry name" value="NMT1/THI5"/>
</dbReference>
<dbReference type="PANTHER" id="PTHR31528">
    <property type="entry name" value="4-AMINO-5-HYDROXYMETHYL-2-METHYLPYRIMIDINE PHOSPHATE SYNTHASE THI11-RELATED"/>
    <property type="match status" value="1"/>
</dbReference>
<proteinExistence type="predicted"/>
<feature type="domain" description="SsuA/THI5-like" evidence="1">
    <location>
        <begin position="87"/>
        <end position="298"/>
    </location>
</feature>
<dbReference type="SUPFAM" id="SSF53850">
    <property type="entry name" value="Periplasmic binding protein-like II"/>
    <property type="match status" value="1"/>
</dbReference>
<keyword evidence="3" id="KW-1185">Reference proteome</keyword>
<gene>
    <name evidence="2" type="ORF">WKW77_27095</name>
</gene>
<dbReference type="RefSeq" id="WP_340359995.1">
    <property type="nucleotide sequence ID" value="NZ_JBBKZU010000014.1"/>
</dbReference>
<name>A0ABU8VM76_9BURK</name>
<dbReference type="Gene3D" id="3.40.190.10">
    <property type="entry name" value="Periplasmic binding protein-like II"/>
    <property type="match status" value="2"/>
</dbReference>
<comment type="caution">
    <text evidence="2">The sequence shown here is derived from an EMBL/GenBank/DDBJ whole genome shotgun (WGS) entry which is preliminary data.</text>
</comment>
<organism evidence="2 3">
    <name type="scientific">Variovorax ureilyticus</name>
    <dbReference type="NCBI Taxonomy" id="1836198"/>
    <lineage>
        <taxon>Bacteria</taxon>
        <taxon>Pseudomonadati</taxon>
        <taxon>Pseudomonadota</taxon>
        <taxon>Betaproteobacteria</taxon>
        <taxon>Burkholderiales</taxon>
        <taxon>Comamonadaceae</taxon>
        <taxon>Variovorax</taxon>
    </lineage>
</organism>
<evidence type="ECO:0000313" key="3">
    <source>
        <dbReference type="Proteomes" id="UP001365846"/>
    </source>
</evidence>
<dbReference type="Pfam" id="PF09084">
    <property type="entry name" value="NMT1"/>
    <property type="match status" value="1"/>
</dbReference>
<protein>
    <submittedName>
        <fullName evidence="2">ABC transporter substrate-binding protein</fullName>
    </submittedName>
</protein>
<dbReference type="Proteomes" id="UP001365846">
    <property type="component" value="Unassembled WGS sequence"/>
</dbReference>
<evidence type="ECO:0000259" key="1">
    <source>
        <dbReference type="Pfam" id="PF09084"/>
    </source>
</evidence>
<reference evidence="2 3" key="1">
    <citation type="submission" date="2024-03" db="EMBL/GenBank/DDBJ databases">
        <title>Novel species of the genus Variovorax.</title>
        <authorList>
            <person name="Liu Q."/>
            <person name="Xin Y.-H."/>
        </authorList>
    </citation>
    <scope>NUCLEOTIDE SEQUENCE [LARGE SCALE GENOMIC DNA]</scope>
    <source>
        <strain evidence="2 3">KACC 18899</strain>
    </source>
</reference>
<sequence length="375" mass="40022">MIKIARKAELRCAITNPSPGLPLTQVSAPVHLLNLYGGYSMRFHFSASSLTSGMRTAAVAAAFALSSAAWAADDVNVRFSWKLKGEYAHLYLAQEQGMYAANNLEVRMGEGAGAPAALGALLQGQEDVVIMPAIFAVSAIQKGMPVRIIALYQPKTPVVLISQPDKPVLKPQDLEGKTVAHSVGETGTSYLAVFCAVNHIDCAKVKKVQMDAQSRVPQFLQKQVDVVSVYKNNDLPMIEARIGTKFPTLDLSQNGLAIPGLAAVSSNAAISKKPDVLKRYLAAVNQGIEATKKDPKAATTAISKAWKGGPAPEVIEAQVRATMEAIEVKPGKPLGWTDPQTIAQALELLKTDEAIGAPKPTDTFFTNDLLTQPKP</sequence>